<evidence type="ECO:0000259" key="1">
    <source>
        <dbReference type="Pfam" id="PF00027"/>
    </source>
</evidence>
<dbReference type="Pfam" id="PF00027">
    <property type="entry name" value="cNMP_binding"/>
    <property type="match status" value="1"/>
</dbReference>
<dbReference type="AlphaFoldDB" id="A0A316EGJ5"/>
<accession>A0A316EGJ5</accession>
<evidence type="ECO:0000313" key="3">
    <source>
        <dbReference type="Proteomes" id="UP000245489"/>
    </source>
</evidence>
<dbReference type="EMBL" id="QGGO01000003">
    <property type="protein sequence ID" value="PWK28594.1"/>
    <property type="molecule type" value="Genomic_DNA"/>
</dbReference>
<comment type="caution">
    <text evidence="2">The sequence shown here is derived from an EMBL/GenBank/DDBJ whole genome shotgun (WGS) entry which is preliminary data.</text>
</comment>
<evidence type="ECO:0000313" key="2">
    <source>
        <dbReference type="EMBL" id="PWK28594.1"/>
    </source>
</evidence>
<feature type="domain" description="Cyclic nucleotide-binding" evidence="1">
    <location>
        <begin position="33"/>
        <end position="119"/>
    </location>
</feature>
<dbReference type="CDD" id="cd00038">
    <property type="entry name" value="CAP_ED"/>
    <property type="match status" value="1"/>
</dbReference>
<protein>
    <submittedName>
        <fullName evidence="2">CRP-like cAMP-binding protein</fullName>
    </submittedName>
</protein>
<dbReference type="InterPro" id="IPR000595">
    <property type="entry name" value="cNMP-bd_dom"/>
</dbReference>
<dbReference type="Proteomes" id="UP000245489">
    <property type="component" value="Unassembled WGS sequence"/>
</dbReference>
<dbReference type="SUPFAM" id="SSF51206">
    <property type="entry name" value="cAMP-binding domain-like"/>
    <property type="match status" value="1"/>
</dbReference>
<keyword evidence="3" id="KW-1185">Reference proteome</keyword>
<name>A0A316EGJ5_9BACT</name>
<dbReference type="InterPro" id="IPR018490">
    <property type="entry name" value="cNMP-bd_dom_sf"/>
</dbReference>
<dbReference type="InterPro" id="IPR014710">
    <property type="entry name" value="RmlC-like_jellyroll"/>
</dbReference>
<proteinExistence type="predicted"/>
<gene>
    <name evidence="2" type="ORF">LV89_00798</name>
</gene>
<dbReference type="OrthoDB" id="792939at2"/>
<dbReference type="RefSeq" id="WP_109741577.1">
    <property type="nucleotide sequence ID" value="NZ_QGGO01000003.1"/>
</dbReference>
<reference evidence="2 3" key="1">
    <citation type="submission" date="2018-05" db="EMBL/GenBank/DDBJ databases">
        <title>Genomic Encyclopedia of Archaeal and Bacterial Type Strains, Phase II (KMG-II): from individual species to whole genera.</title>
        <authorList>
            <person name="Goeker M."/>
        </authorList>
    </citation>
    <scope>NUCLEOTIDE SEQUENCE [LARGE SCALE GENOMIC DNA]</scope>
    <source>
        <strain evidence="2 3">DSM 22214</strain>
    </source>
</reference>
<dbReference type="Gene3D" id="2.60.120.10">
    <property type="entry name" value="Jelly Rolls"/>
    <property type="match status" value="1"/>
</dbReference>
<sequence>MSNSLLHKTLNQIHPLTHEEFKAFSACFKPFSAKRKEVLTHAGSIEKHLYFVLDGLQRVYYLDEQNREATLLFSYTGNFGGVLDSMMNQTPSRFYYESLTPSTFLRASYSQIETLAQNNENIELLLRKGLTNALSGIMERLVELQCFSSEEKFKKLLQRSPHILQIVPHKYLANYIGIDASNFSKLVNSIKI</sequence>
<organism evidence="2 3">
    <name type="scientific">Arcicella aurantiaca</name>
    <dbReference type="NCBI Taxonomy" id="591202"/>
    <lineage>
        <taxon>Bacteria</taxon>
        <taxon>Pseudomonadati</taxon>
        <taxon>Bacteroidota</taxon>
        <taxon>Cytophagia</taxon>
        <taxon>Cytophagales</taxon>
        <taxon>Flectobacillaceae</taxon>
        <taxon>Arcicella</taxon>
    </lineage>
</organism>